<dbReference type="InterPro" id="IPR029454">
    <property type="entry name" value="ODR-4-like"/>
</dbReference>
<keyword evidence="2" id="KW-0472">Membrane</keyword>
<feature type="compositionally biased region" description="Low complexity" evidence="1">
    <location>
        <begin position="380"/>
        <end position="397"/>
    </location>
</feature>
<dbReference type="Pfam" id="PF14778">
    <property type="entry name" value="ODR4-like"/>
    <property type="match status" value="1"/>
</dbReference>
<sequence length="516" mass="53441">MPLLISEEHCVEALLGFSSLDKTAFRFGFLVGKPFWDSRHVVYFFVPSRTSALSFEALSVAAIREEANEVRRLKSYLLGGLYIIGAFCRCPPEQVFAQQMVTLLRTICLPTAPTPVSRESPPDIDTGFFLHIDPATGKLAGRALPLADAAGGLALVETKLQRLASGFQCARLMCSYPVELRVPLWAKGAAGPMQTALLVEALEGAVEAHIGATLAQTQFAMPSGDPAGSAPAEPLNRPLLTGEAAPTDESTPLAKLVPNLFGRGDVAVQSLVPLGLAPGPQAPPQQPGTPTHTLRWAGTLVGCALVHGRQSRPACASIRLLRELDAAGQLAPLGAALGGAETVQLPLGRLLLTCPSGRPGRDVLAVLQSRLGLTGAGIWAPRRPQPAAAGAPLAGAGSERPTHPAREGRASPKPGAEPRPATGPSPLLLELAVDDESPRPPAADSPLPAPAPAPAPAATSSAEAPQGAAEDRAAAKAKRDRQQARVGRVMGAIVAGLAVLFVSGVILLVRGPAKPL</sequence>
<feature type="compositionally biased region" description="Basic and acidic residues" evidence="1">
    <location>
        <begin position="400"/>
        <end position="410"/>
    </location>
</feature>
<name>A0ABQ8UPL8_9EUKA</name>
<dbReference type="Proteomes" id="UP001141327">
    <property type="component" value="Unassembled WGS sequence"/>
</dbReference>
<feature type="compositionally biased region" description="Pro residues" evidence="1">
    <location>
        <begin position="439"/>
        <end position="455"/>
    </location>
</feature>
<proteinExistence type="predicted"/>
<gene>
    <name evidence="3" type="ORF">PAPYR_3431</name>
</gene>
<keyword evidence="2" id="KW-0812">Transmembrane</keyword>
<keyword evidence="2" id="KW-1133">Transmembrane helix</keyword>
<feature type="region of interest" description="Disordered" evidence="1">
    <location>
        <begin position="377"/>
        <end position="479"/>
    </location>
</feature>
<comment type="caution">
    <text evidence="3">The sequence shown here is derived from an EMBL/GenBank/DDBJ whole genome shotgun (WGS) entry which is preliminary data.</text>
</comment>
<protein>
    <submittedName>
        <fullName evidence="3">Uncharacterized protein</fullName>
    </submittedName>
</protein>
<evidence type="ECO:0000313" key="4">
    <source>
        <dbReference type="Proteomes" id="UP001141327"/>
    </source>
</evidence>
<evidence type="ECO:0000256" key="2">
    <source>
        <dbReference type="SAM" id="Phobius"/>
    </source>
</evidence>
<reference evidence="3" key="1">
    <citation type="journal article" date="2022" name="bioRxiv">
        <title>Genomics of Preaxostyla Flagellates Illuminates Evolutionary Transitions and the Path Towards Mitochondrial Loss.</title>
        <authorList>
            <person name="Novak L.V.F."/>
            <person name="Treitli S.C."/>
            <person name="Pyrih J."/>
            <person name="Halakuc P."/>
            <person name="Pipaliya S.V."/>
            <person name="Vacek V."/>
            <person name="Brzon O."/>
            <person name="Soukal P."/>
            <person name="Eme L."/>
            <person name="Dacks J.B."/>
            <person name="Karnkowska A."/>
            <person name="Elias M."/>
            <person name="Hampl V."/>
        </authorList>
    </citation>
    <scope>NUCLEOTIDE SEQUENCE</scope>
    <source>
        <strain evidence="3">RCP-MX</strain>
    </source>
</reference>
<evidence type="ECO:0000313" key="3">
    <source>
        <dbReference type="EMBL" id="KAJ4460401.1"/>
    </source>
</evidence>
<feature type="region of interest" description="Disordered" evidence="1">
    <location>
        <begin position="221"/>
        <end position="251"/>
    </location>
</feature>
<organism evidence="3 4">
    <name type="scientific">Paratrimastix pyriformis</name>
    <dbReference type="NCBI Taxonomy" id="342808"/>
    <lineage>
        <taxon>Eukaryota</taxon>
        <taxon>Metamonada</taxon>
        <taxon>Preaxostyla</taxon>
        <taxon>Paratrimastigidae</taxon>
        <taxon>Paratrimastix</taxon>
    </lineage>
</organism>
<dbReference type="EMBL" id="JAPMOS010000013">
    <property type="protein sequence ID" value="KAJ4460401.1"/>
    <property type="molecule type" value="Genomic_DNA"/>
</dbReference>
<evidence type="ECO:0000256" key="1">
    <source>
        <dbReference type="SAM" id="MobiDB-lite"/>
    </source>
</evidence>
<keyword evidence="4" id="KW-1185">Reference proteome</keyword>
<feature type="compositionally biased region" description="Low complexity" evidence="1">
    <location>
        <begin position="456"/>
        <end position="465"/>
    </location>
</feature>
<accession>A0ABQ8UPL8</accession>
<feature type="transmembrane region" description="Helical" evidence="2">
    <location>
        <begin position="489"/>
        <end position="509"/>
    </location>
</feature>